<accession>A0A0F8ZWJ7</accession>
<reference evidence="1" key="1">
    <citation type="journal article" date="2015" name="Nature">
        <title>Complex archaea that bridge the gap between prokaryotes and eukaryotes.</title>
        <authorList>
            <person name="Spang A."/>
            <person name="Saw J.H."/>
            <person name="Jorgensen S.L."/>
            <person name="Zaremba-Niedzwiedzka K."/>
            <person name="Martijn J."/>
            <person name="Lind A.E."/>
            <person name="van Eijk R."/>
            <person name="Schleper C."/>
            <person name="Guy L."/>
            <person name="Ettema T.J."/>
        </authorList>
    </citation>
    <scope>NUCLEOTIDE SEQUENCE</scope>
</reference>
<comment type="caution">
    <text evidence="1">The sequence shown here is derived from an EMBL/GenBank/DDBJ whole genome shotgun (WGS) entry which is preliminary data.</text>
</comment>
<feature type="non-terminal residue" evidence="1">
    <location>
        <position position="1"/>
    </location>
</feature>
<evidence type="ECO:0000313" key="1">
    <source>
        <dbReference type="EMBL" id="KKK98248.1"/>
    </source>
</evidence>
<name>A0A0F8ZWJ7_9ZZZZ</name>
<proteinExistence type="predicted"/>
<dbReference type="AlphaFoldDB" id="A0A0F8ZWJ7"/>
<gene>
    <name evidence="1" type="ORF">LCGC14_2644640</name>
</gene>
<protein>
    <submittedName>
        <fullName evidence="1">Uncharacterized protein</fullName>
    </submittedName>
</protein>
<organism evidence="1">
    <name type="scientific">marine sediment metagenome</name>
    <dbReference type="NCBI Taxonomy" id="412755"/>
    <lineage>
        <taxon>unclassified sequences</taxon>
        <taxon>metagenomes</taxon>
        <taxon>ecological metagenomes</taxon>
    </lineage>
</organism>
<sequence>NSYGMFVSMYMNTKDDCLIDIAVGAESSEQVIVPDLMFTSVGAGENMQLFLPIFIPAASRIAVRGQADGVGRDIFFTAMLLGKPFLPGMMLGSRLTAYGINTGDSGGTQIDPGGTAHTKGSYVELDASSDHHHKGLLASFGMGQNASATAGSFLVDIAVGAATSEQVLIQNLFVGVSSALDHPAPVFCGPFPVSIPESTRLAVRAQSTITDATDRLIDVALYGLD</sequence>
<dbReference type="EMBL" id="LAZR01045701">
    <property type="protein sequence ID" value="KKK98248.1"/>
    <property type="molecule type" value="Genomic_DNA"/>
</dbReference>